<sequence length="159" mass="18001">MLEPKDFEQISGIIEKTFHPIEYRLKCVEEELGGVRKELDGVKGEVNGVKQELNDVRSEVGGVNQELNDVRSEVGGINQELNDIKRSVAGVEKIVKDVQLTLENETNRNIQIIAEGHLDLSRKLDEAVKIDNEKEILKLRVNRLESELEKTKSRLSEIA</sequence>
<keyword evidence="1" id="KW-0175">Coiled coil</keyword>
<dbReference type="AlphaFoldDB" id="A0A9W6C664"/>
<keyword evidence="3" id="KW-1185">Reference proteome</keyword>
<evidence type="ECO:0000313" key="3">
    <source>
        <dbReference type="Proteomes" id="UP001145145"/>
    </source>
</evidence>
<accession>A0A9W6C664</accession>
<name>A0A9W6C664_9FIRM</name>
<dbReference type="RefSeq" id="WP_281872265.1">
    <property type="nucleotide sequence ID" value="NZ_BSBO01000004.1"/>
</dbReference>
<protein>
    <submittedName>
        <fullName evidence="2">Uncharacterized protein</fullName>
    </submittedName>
</protein>
<dbReference type="Proteomes" id="UP001145145">
    <property type="component" value="Unassembled WGS sequence"/>
</dbReference>
<evidence type="ECO:0000256" key="1">
    <source>
        <dbReference type="SAM" id="Coils"/>
    </source>
</evidence>
<dbReference type="SUPFAM" id="SSF57997">
    <property type="entry name" value="Tropomyosin"/>
    <property type="match status" value="1"/>
</dbReference>
<evidence type="ECO:0000313" key="2">
    <source>
        <dbReference type="EMBL" id="GLG03375.1"/>
    </source>
</evidence>
<gene>
    <name evidence="2" type="ORF">Selli1_05490</name>
</gene>
<dbReference type="EMBL" id="BSBO01000004">
    <property type="protein sequence ID" value="GLG03375.1"/>
    <property type="molecule type" value="Genomic_DNA"/>
</dbReference>
<reference evidence="2 3" key="1">
    <citation type="journal article" date="2023" name="Int. J. Syst. Evol. Microbiol.">
        <title>Sellimonas catena sp. nov., isolated from human faeces.</title>
        <authorList>
            <person name="Hisatomi A."/>
            <person name="Ohkuma M."/>
            <person name="Sakamoto M."/>
        </authorList>
    </citation>
    <scope>NUCLEOTIDE SEQUENCE [LARGE SCALE GENOMIC DNA]</scope>
    <source>
        <strain evidence="2 3">12EGH17</strain>
    </source>
</reference>
<organism evidence="2 3">
    <name type="scientific">Sellimonas catena</name>
    <dbReference type="NCBI Taxonomy" id="2994035"/>
    <lineage>
        <taxon>Bacteria</taxon>
        <taxon>Bacillati</taxon>
        <taxon>Bacillota</taxon>
        <taxon>Clostridia</taxon>
        <taxon>Lachnospirales</taxon>
        <taxon>Lachnospiraceae</taxon>
        <taxon>Sellimonas</taxon>
    </lineage>
</organism>
<proteinExistence type="predicted"/>
<feature type="coiled-coil region" evidence="1">
    <location>
        <begin position="127"/>
        <end position="154"/>
    </location>
</feature>
<comment type="caution">
    <text evidence="2">The sequence shown here is derived from an EMBL/GenBank/DDBJ whole genome shotgun (WGS) entry which is preliminary data.</text>
</comment>
<dbReference type="Gene3D" id="1.20.58.130">
    <property type="match status" value="1"/>
</dbReference>